<dbReference type="SUPFAM" id="SSF51735">
    <property type="entry name" value="NAD(P)-binding Rossmann-fold domains"/>
    <property type="match status" value="1"/>
</dbReference>
<dbReference type="InterPro" id="IPR022893">
    <property type="entry name" value="Shikimate_DH_fam"/>
</dbReference>
<dbReference type="SUPFAM" id="SSF51569">
    <property type="entry name" value="Aldolase"/>
    <property type="match status" value="1"/>
</dbReference>
<dbReference type="Pfam" id="PF01488">
    <property type="entry name" value="Shikimate_DH"/>
    <property type="match status" value="1"/>
</dbReference>
<evidence type="ECO:0000256" key="5">
    <source>
        <dbReference type="ARBA" id="ARBA00023141"/>
    </source>
</evidence>
<feature type="domain" description="Quinate/shikimate 5-dehydrogenase/glutamyl-tRNA reductase" evidence="6">
    <location>
        <begin position="353"/>
        <end position="421"/>
    </location>
</feature>
<evidence type="ECO:0000256" key="1">
    <source>
        <dbReference type="ARBA" id="ARBA00012962"/>
    </source>
</evidence>
<comment type="caution">
    <text evidence="9">The sequence shown here is derived from an EMBL/GenBank/DDBJ whole genome shotgun (WGS) entry which is preliminary data.</text>
</comment>
<evidence type="ECO:0000256" key="4">
    <source>
        <dbReference type="ARBA" id="ARBA00023002"/>
    </source>
</evidence>
<feature type="domain" description="SDH C-terminal" evidence="8">
    <location>
        <begin position="470"/>
        <end position="500"/>
    </location>
</feature>
<dbReference type="GO" id="GO:0008652">
    <property type="term" value="P:amino acid biosynthetic process"/>
    <property type="evidence" value="ECO:0007669"/>
    <property type="project" value="UniProtKB-KW"/>
</dbReference>
<dbReference type="NCBIfam" id="TIGR00507">
    <property type="entry name" value="aroE"/>
    <property type="match status" value="1"/>
</dbReference>
<evidence type="ECO:0000259" key="8">
    <source>
        <dbReference type="Pfam" id="PF18317"/>
    </source>
</evidence>
<dbReference type="PANTHER" id="PTHR21089:SF1">
    <property type="entry name" value="BIFUNCTIONAL 3-DEHYDROQUINATE DEHYDRATASE_SHIKIMATE DEHYDROGENASE, CHLOROPLASTIC"/>
    <property type="match status" value="1"/>
</dbReference>
<dbReference type="CDD" id="cd00502">
    <property type="entry name" value="DHQase_I"/>
    <property type="match status" value="1"/>
</dbReference>
<evidence type="ECO:0000313" key="9">
    <source>
        <dbReference type="EMBL" id="KKN68305.1"/>
    </source>
</evidence>
<dbReference type="EC" id="1.1.1.25" evidence="1"/>
<dbReference type="GO" id="GO:0003855">
    <property type="term" value="F:3-dehydroquinate dehydratase activity"/>
    <property type="evidence" value="ECO:0007669"/>
    <property type="project" value="InterPro"/>
</dbReference>
<accession>A0A0F9SHD8</accession>
<dbReference type="EMBL" id="LAZR01000452">
    <property type="protein sequence ID" value="KKN68305.1"/>
    <property type="molecule type" value="Genomic_DNA"/>
</dbReference>
<gene>
    <name evidence="9" type="ORF">LCGC14_0452610</name>
</gene>
<dbReference type="AlphaFoldDB" id="A0A0F9SHD8"/>
<dbReference type="InterPro" id="IPR013785">
    <property type="entry name" value="Aldolase_TIM"/>
</dbReference>
<protein>
    <recommendedName>
        <fullName evidence="1">shikimate dehydrogenase (NADP(+))</fullName>
        <ecNumber evidence="1">1.1.1.25</ecNumber>
    </recommendedName>
</protein>
<keyword evidence="5" id="KW-0057">Aromatic amino acid biosynthesis</keyword>
<dbReference type="Pfam" id="PF01487">
    <property type="entry name" value="DHquinase_I"/>
    <property type="match status" value="1"/>
</dbReference>
<reference evidence="9" key="1">
    <citation type="journal article" date="2015" name="Nature">
        <title>Complex archaea that bridge the gap between prokaryotes and eukaryotes.</title>
        <authorList>
            <person name="Spang A."/>
            <person name="Saw J.H."/>
            <person name="Jorgensen S.L."/>
            <person name="Zaremba-Niedzwiedzka K."/>
            <person name="Martijn J."/>
            <person name="Lind A.E."/>
            <person name="van Eijk R."/>
            <person name="Schleper C."/>
            <person name="Guy L."/>
            <person name="Ettema T.J."/>
        </authorList>
    </citation>
    <scope>NUCLEOTIDE SEQUENCE</scope>
</reference>
<keyword evidence="2" id="KW-0028">Amino-acid biosynthesis</keyword>
<feature type="domain" description="Shikimate dehydrogenase substrate binding N-terminal" evidence="7">
    <location>
        <begin position="232"/>
        <end position="321"/>
    </location>
</feature>
<dbReference type="Pfam" id="PF08501">
    <property type="entry name" value="Shikimate_dh_N"/>
    <property type="match status" value="1"/>
</dbReference>
<dbReference type="CDD" id="cd01065">
    <property type="entry name" value="NAD_bind_Shikimate_DH"/>
    <property type="match status" value="1"/>
</dbReference>
<dbReference type="InterPro" id="IPR041121">
    <property type="entry name" value="SDH_C"/>
</dbReference>
<dbReference type="InterPro" id="IPR046346">
    <property type="entry name" value="Aminoacid_DH-like_N_sf"/>
</dbReference>
<dbReference type="Gene3D" id="3.40.50.720">
    <property type="entry name" value="NAD(P)-binding Rossmann-like Domain"/>
    <property type="match status" value="1"/>
</dbReference>
<sequence>MVHPRHATRLICSLTARNIEGMRAQLATAVDAGADAVELRVDFLSDEPADEQLAGLIAESPVDVLVTYRPMRQGGRYDGNESQRVAVLTRALAMGARWIDVELDTPAELQPGGETILSHHDFDGCPGDLDAIAATLDASPAEINKVAFAAAGPEDGLRALDLVRSCHKPTIALAMNEAGLLSRILGKKFGAFGTFAALSTETVAAPGQPTIDQLKNLYRWDTLTEATACYGVIGCPVGHSMSPAIHNAAFAAADLDAVYVPLLIQPGRENFNRFMDAVLARPWLDWRGLSVTIPHKENALAYVGADHCDELAVQIGAINTITIEADGTLRGDNTDYAAATSALCGAMGIGRTELAGRSVAVLGAGGAARAIVAALAHDGADLTIYNRTLSRAEALAADFGGVARPLEAAASLEAEIVINCTPIGMHPNCDATPLPTIPKSATVVFDTIYNPFETTLLAEAKRAGCHLVSGLEMFVNQAVAQFERWTGQAAPQNVMRRTVLSQLGVGPMPGQA</sequence>
<evidence type="ECO:0000256" key="3">
    <source>
        <dbReference type="ARBA" id="ARBA00022857"/>
    </source>
</evidence>
<keyword evidence="3" id="KW-0521">NADP</keyword>
<dbReference type="GO" id="GO:0004764">
    <property type="term" value="F:shikimate 3-dehydrogenase (NADP+) activity"/>
    <property type="evidence" value="ECO:0007669"/>
    <property type="project" value="UniProtKB-EC"/>
</dbReference>
<evidence type="ECO:0000259" key="7">
    <source>
        <dbReference type="Pfam" id="PF08501"/>
    </source>
</evidence>
<dbReference type="InterPro" id="IPR001381">
    <property type="entry name" value="DHquinase_I"/>
</dbReference>
<keyword evidence="4" id="KW-0560">Oxidoreductase</keyword>
<dbReference type="UniPathway" id="UPA00053">
    <property type="reaction ID" value="UER00087"/>
</dbReference>
<evidence type="ECO:0000259" key="6">
    <source>
        <dbReference type="Pfam" id="PF01488"/>
    </source>
</evidence>
<dbReference type="Pfam" id="PF18317">
    <property type="entry name" value="SDH_C"/>
    <property type="match status" value="1"/>
</dbReference>
<dbReference type="InterPro" id="IPR036291">
    <property type="entry name" value="NAD(P)-bd_dom_sf"/>
</dbReference>
<evidence type="ECO:0000256" key="2">
    <source>
        <dbReference type="ARBA" id="ARBA00022605"/>
    </source>
</evidence>
<dbReference type="GO" id="GO:0009423">
    <property type="term" value="P:chorismate biosynthetic process"/>
    <property type="evidence" value="ECO:0007669"/>
    <property type="project" value="UniProtKB-UniPathway"/>
</dbReference>
<organism evidence="9">
    <name type="scientific">marine sediment metagenome</name>
    <dbReference type="NCBI Taxonomy" id="412755"/>
    <lineage>
        <taxon>unclassified sequences</taxon>
        <taxon>metagenomes</taxon>
        <taxon>ecological metagenomes</taxon>
    </lineage>
</organism>
<dbReference type="InterPro" id="IPR011342">
    <property type="entry name" value="Shikimate_DH"/>
</dbReference>
<dbReference type="GO" id="GO:0009073">
    <property type="term" value="P:aromatic amino acid family biosynthetic process"/>
    <property type="evidence" value="ECO:0007669"/>
    <property type="project" value="UniProtKB-KW"/>
</dbReference>
<dbReference type="SUPFAM" id="SSF53223">
    <property type="entry name" value="Aminoacid dehydrogenase-like, N-terminal domain"/>
    <property type="match status" value="1"/>
</dbReference>
<dbReference type="GO" id="GO:0050661">
    <property type="term" value="F:NADP binding"/>
    <property type="evidence" value="ECO:0007669"/>
    <property type="project" value="InterPro"/>
</dbReference>
<dbReference type="HAMAP" id="MF_00222">
    <property type="entry name" value="Shikimate_DH_AroE"/>
    <property type="match status" value="1"/>
</dbReference>
<dbReference type="PANTHER" id="PTHR21089">
    <property type="entry name" value="SHIKIMATE DEHYDROGENASE"/>
    <property type="match status" value="1"/>
</dbReference>
<dbReference type="InterPro" id="IPR013708">
    <property type="entry name" value="Shikimate_DH-bd_N"/>
</dbReference>
<dbReference type="GO" id="GO:0019632">
    <property type="term" value="P:shikimate metabolic process"/>
    <property type="evidence" value="ECO:0007669"/>
    <property type="project" value="InterPro"/>
</dbReference>
<dbReference type="Gene3D" id="3.40.50.10860">
    <property type="entry name" value="Leucine Dehydrogenase, chain A, domain 1"/>
    <property type="match status" value="1"/>
</dbReference>
<dbReference type="Gene3D" id="3.20.20.70">
    <property type="entry name" value="Aldolase class I"/>
    <property type="match status" value="1"/>
</dbReference>
<proteinExistence type="inferred from homology"/>
<name>A0A0F9SHD8_9ZZZZ</name>
<dbReference type="InterPro" id="IPR006151">
    <property type="entry name" value="Shikm_DH/Glu-tRNA_Rdtase"/>
</dbReference>